<evidence type="ECO:0000313" key="2">
    <source>
        <dbReference type="Proteomes" id="UP000194457"/>
    </source>
</evidence>
<dbReference type="OrthoDB" id="9177965at2"/>
<sequence length="346" mass="37880">MAELTRRRLLAGAGAGLLGATALSGRVMAEGHRQYRLRAQTNKSETSTQGAMYTRFVELCESLSGGRLLIDLHYSSAIVSDFQTFDAAANGVLDIDMTGASYLTGKDPAFQFIGDVMGGYEDPIQLHAWLDMPEARAIVAPLYGRYNMYCVGLLCPPLESLSSTVPLPGIESLQGWKFRSPPGMESEIFTRLGAAPVVMAFGEVFTAMETGVVSGADAGTLALNRSLGLYDICKYATYPGFHSMPADHVAINLDSWNALPVELQRVIEVAQRAIAFDVIKNVTVDDHRVLTDLADQVTFHDWSEQDRLAFREAALEVWKDWATRSEAADAMVRSHLAFMRQMGLLS</sequence>
<dbReference type="Proteomes" id="UP000194457">
    <property type="component" value="Chromosome"/>
</dbReference>
<accession>A0A240UPS4</accession>
<reference evidence="1 2" key="1">
    <citation type="submission" date="2017-05" db="EMBL/GenBank/DDBJ databases">
        <authorList>
            <person name="Song R."/>
            <person name="Chenine A.L."/>
            <person name="Ruprecht R.M."/>
        </authorList>
    </citation>
    <scope>NUCLEOTIDE SEQUENCE [LARGE SCALE GENOMIC DNA]</scope>
    <source>
        <strain evidence="1">SW32</strain>
    </source>
</reference>
<dbReference type="RefSeq" id="WP_086900342.1">
    <property type="nucleotide sequence ID" value="NZ_CP021358.1"/>
</dbReference>
<dbReference type="InterPro" id="IPR006311">
    <property type="entry name" value="TAT_signal"/>
</dbReference>
<protein>
    <submittedName>
        <fullName evidence="1">Uncharacterized protein</fullName>
    </submittedName>
</protein>
<dbReference type="PROSITE" id="PS51318">
    <property type="entry name" value="TAT"/>
    <property type="match status" value="1"/>
</dbReference>
<dbReference type="EMBL" id="CP021358">
    <property type="protein sequence ID" value="ART63136.1"/>
    <property type="molecule type" value="Genomic_DNA"/>
</dbReference>
<dbReference type="AlphaFoldDB" id="A0A240UPS4"/>
<dbReference type="KEGG" id="kma:B9H00_08775"/>
<keyword evidence="2" id="KW-1185">Reference proteome</keyword>
<gene>
    <name evidence="1" type="ORF">B9H00_08775</name>
</gene>
<name>A0A240UPS4_9GAMM</name>
<dbReference type="PANTHER" id="PTHR33376">
    <property type="match status" value="1"/>
</dbReference>
<dbReference type="InterPro" id="IPR018389">
    <property type="entry name" value="DctP_fam"/>
</dbReference>
<dbReference type="Gene3D" id="3.40.190.170">
    <property type="entry name" value="Bacterial extracellular solute-binding protein, family 7"/>
    <property type="match status" value="1"/>
</dbReference>
<dbReference type="PANTHER" id="PTHR33376:SF5">
    <property type="entry name" value="EXTRACYTOPLASMIC SOLUTE RECEPTOR PROTEIN"/>
    <property type="match status" value="1"/>
</dbReference>
<organism evidence="1 2">
    <name type="scientific">Kushneria marisflavi</name>
    <dbReference type="NCBI Taxonomy" id="157779"/>
    <lineage>
        <taxon>Bacteria</taxon>
        <taxon>Pseudomonadati</taxon>
        <taxon>Pseudomonadota</taxon>
        <taxon>Gammaproteobacteria</taxon>
        <taxon>Oceanospirillales</taxon>
        <taxon>Halomonadaceae</taxon>
        <taxon>Kushneria</taxon>
    </lineage>
</organism>
<dbReference type="GO" id="GO:0055085">
    <property type="term" value="P:transmembrane transport"/>
    <property type="evidence" value="ECO:0007669"/>
    <property type="project" value="InterPro"/>
</dbReference>
<dbReference type="Pfam" id="PF03480">
    <property type="entry name" value="DctP"/>
    <property type="match status" value="1"/>
</dbReference>
<proteinExistence type="predicted"/>
<evidence type="ECO:0000313" key="1">
    <source>
        <dbReference type="EMBL" id="ART63136.1"/>
    </source>
</evidence>
<dbReference type="InterPro" id="IPR038404">
    <property type="entry name" value="TRAP_DctP_sf"/>
</dbReference>